<dbReference type="SMART" id="SM00409">
    <property type="entry name" value="IG"/>
    <property type="match status" value="3"/>
</dbReference>
<sequence length="418" mass="45660">MEISRAVPDDSGKYTCIAKNPLGQHESSCKVTVEDRVTSSKPNTEVSHTSRTIRRTKSGNIADITSYEESSTTVRKSWRDNNNTGEVTSSSSRKTRRAEPEAEAPKFQKNLQPVTVNEGEGITLSCTVTGIPEPNIEWFQGGQLLSNDDVIHLSFHDGVAKLEISESVIEDEGDYVCKATNTAGVASTKTNVTVIVKKSAPVAEKRVASEAPRFVELLQGQNLYDGDPVTLACRISGKPDKIIWLMEGREIKSSDDFRYENAGDVYKLIIAEIFPEDGGVYTCQASNSEGQVSSSCTVYVGVPDEEPTVPVFNTFPTSVLVDEGDPVTFSCSLDNPNVTVSWSKDTRPIDFVERFTFDQSGKSATFTIPASLSTDSGNYTVTAKDDRGVNSWTFSLVVRIEDIASGQVDVQNLINYVQ</sequence>
<dbReference type="PANTHER" id="PTHR47633">
    <property type="entry name" value="IMMUNOGLOBULIN"/>
    <property type="match status" value="1"/>
</dbReference>
<dbReference type="SMART" id="SM00408">
    <property type="entry name" value="IGc2"/>
    <property type="match status" value="3"/>
</dbReference>
<dbReference type="InterPro" id="IPR007110">
    <property type="entry name" value="Ig-like_dom"/>
</dbReference>
<dbReference type="Pfam" id="PF07679">
    <property type="entry name" value="I-set"/>
    <property type="match status" value="4"/>
</dbReference>
<feature type="compositionally biased region" description="Basic and acidic residues" evidence="3">
    <location>
        <begin position="97"/>
        <end position="106"/>
    </location>
</feature>
<dbReference type="InterPro" id="IPR003599">
    <property type="entry name" value="Ig_sub"/>
</dbReference>
<evidence type="ECO:0000256" key="3">
    <source>
        <dbReference type="SAM" id="MobiDB-lite"/>
    </source>
</evidence>
<dbReference type="AlphaFoldDB" id="A0A0B7BN40"/>
<evidence type="ECO:0000256" key="2">
    <source>
        <dbReference type="ARBA" id="ARBA00023319"/>
    </source>
</evidence>
<protein>
    <recommendedName>
        <fullName evidence="4">Ig-like domain-containing protein</fullName>
    </recommendedName>
</protein>
<feature type="domain" description="Ig-like" evidence="4">
    <location>
        <begin position="212"/>
        <end position="299"/>
    </location>
</feature>
<feature type="compositionally biased region" description="Polar residues" evidence="3">
    <location>
        <begin position="67"/>
        <end position="92"/>
    </location>
</feature>
<feature type="domain" description="Ig-like" evidence="4">
    <location>
        <begin position="310"/>
        <end position="395"/>
    </location>
</feature>
<feature type="domain" description="Ig-like" evidence="4">
    <location>
        <begin position="105"/>
        <end position="193"/>
    </location>
</feature>
<organism evidence="5">
    <name type="scientific">Arion vulgaris</name>
    <dbReference type="NCBI Taxonomy" id="1028688"/>
    <lineage>
        <taxon>Eukaryota</taxon>
        <taxon>Metazoa</taxon>
        <taxon>Spiralia</taxon>
        <taxon>Lophotrochozoa</taxon>
        <taxon>Mollusca</taxon>
        <taxon>Gastropoda</taxon>
        <taxon>Heterobranchia</taxon>
        <taxon>Euthyneura</taxon>
        <taxon>Panpulmonata</taxon>
        <taxon>Eupulmonata</taxon>
        <taxon>Stylommatophora</taxon>
        <taxon>Helicina</taxon>
        <taxon>Arionoidea</taxon>
        <taxon>Arionidae</taxon>
        <taxon>Arion</taxon>
    </lineage>
</organism>
<dbReference type="InterPro" id="IPR013098">
    <property type="entry name" value="Ig_I-set"/>
</dbReference>
<feature type="region of interest" description="Disordered" evidence="3">
    <location>
        <begin position="25"/>
        <end position="109"/>
    </location>
</feature>
<comment type="similarity">
    <text evidence="1">Belongs to the protein kinase superfamily. CAMK Ser/Thr protein kinase family.</text>
</comment>
<dbReference type="InterPro" id="IPR003598">
    <property type="entry name" value="Ig_sub2"/>
</dbReference>
<gene>
    <name evidence="5" type="primary">ORF203098</name>
</gene>
<dbReference type="PANTHER" id="PTHR47633:SF4">
    <property type="entry name" value="MYOPALLADIN ISOFORM X1"/>
    <property type="match status" value="1"/>
</dbReference>
<name>A0A0B7BN40_9EUPU</name>
<dbReference type="InterPro" id="IPR013783">
    <property type="entry name" value="Ig-like_fold"/>
</dbReference>
<dbReference type="Gene3D" id="2.60.40.10">
    <property type="entry name" value="Immunoglobulins"/>
    <property type="match status" value="4"/>
</dbReference>
<evidence type="ECO:0000256" key="1">
    <source>
        <dbReference type="ARBA" id="ARBA00006692"/>
    </source>
</evidence>
<dbReference type="InterPro" id="IPR036179">
    <property type="entry name" value="Ig-like_dom_sf"/>
</dbReference>
<proteinExistence type="inferred from homology"/>
<dbReference type="SUPFAM" id="SSF48726">
    <property type="entry name" value="Immunoglobulin"/>
    <property type="match status" value="4"/>
</dbReference>
<dbReference type="PROSITE" id="PS50835">
    <property type="entry name" value="IG_LIKE"/>
    <property type="match status" value="3"/>
</dbReference>
<evidence type="ECO:0000313" key="5">
    <source>
        <dbReference type="EMBL" id="CEK94709.1"/>
    </source>
</evidence>
<dbReference type="FunFam" id="2.60.40.10:FF:000714">
    <property type="entry name" value="Titin novex-3"/>
    <property type="match status" value="1"/>
</dbReference>
<keyword evidence="2" id="KW-0393">Immunoglobulin domain</keyword>
<dbReference type="FunFam" id="2.60.40.10:FF:000080">
    <property type="entry name" value="Myosin light chain kinase, smooth muscle"/>
    <property type="match status" value="1"/>
</dbReference>
<dbReference type="EMBL" id="HACG01047844">
    <property type="protein sequence ID" value="CEK94709.1"/>
    <property type="molecule type" value="Transcribed_RNA"/>
</dbReference>
<reference evidence="5" key="1">
    <citation type="submission" date="2014-12" db="EMBL/GenBank/DDBJ databases">
        <title>Insight into the proteome of Arion vulgaris.</title>
        <authorList>
            <person name="Aradska J."/>
            <person name="Bulat T."/>
            <person name="Smidak R."/>
            <person name="Sarate P."/>
            <person name="Gangsoo J."/>
            <person name="Sialana F."/>
            <person name="Bilban M."/>
            <person name="Lubec G."/>
        </authorList>
    </citation>
    <scope>NUCLEOTIDE SEQUENCE</scope>
    <source>
        <tissue evidence="5">Skin</tissue>
    </source>
</reference>
<evidence type="ECO:0000259" key="4">
    <source>
        <dbReference type="PROSITE" id="PS50835"/>
    </source>
</evidence>
<accession>A0A0B7BN40</accession>
<feature type="compositionally biased region" description="Polar residues" evidence="3">
    <location>
        <begin position="39"/>
        <end position="50"/>
    </location>
</feature>